<dbReference type="Pfam" id="PF23493">
    <property type="entry name" value="CysS_C"/>
    <property type="match status" value="1"/>
</dbReference>
<dbReference type="AlphaFoldDB" id="A0A2D6M167"/>
<feature type="domain" description="Cysteinyl-tRNA synthetase class Ia DALR" evidence="14">
    <location>
        <begin position="351"/>
        <end position="405"/>
    </location>
</feature>
<evidence type="ECO:0000256" key="12">
    <source>
        <dbReference type="HAMAP-Rule" id="MF_00041"/>
    </source>
</evidence>
<dbReference type="GO" id="GO:0005737">
    <property type="term" value="C:cytoplasm"/>
    <property type="evidence" value="ECO:0007669"/>
    <property type="project" value="UniProtKB-SubCell"/>
</dbReference>
<protein>
    <recommendedName>
        <fullName evidence="12">Cysteine--tRNA ligase</fullName>
        <ecNumber evidence="12">6.1.1.16</ecNumber>
    </recommendedName>
    <alternativeName>
        <fullName evidence="12">Cysteinyl-tRNA synthetase</fullName>
        <shortName evidence="12">CysRS</shortName>
    </alternativeName>
</protein>
<comment type="subcellular location">
    <subcellularLocation>
        <location evidence="1 12">Cytoplasm</location>
    </subcellularLocation>
</comment>
<dbReference type="Pfam" id="PF01406">
    <property type="entry name" value="tRNA-synt_1e"/>
    <property type="match status" value="1"/>
</dbReference>
<evidence type="ECO:0000256" key="4">
    <source>
        <dbReference type="ARBA" id="ARBA00022598"/>
    </source>
</evidence>
<dbReference type="EC" id="6.1.1.16" evidence="12"/>
<dbReference type="EMBL" id="NZBU01000008">
    <property type="protein sequence ID" value="MAG22164.1"/>
    <property type="molecule type" value="Genomic_DNA"/>
</dbReference>
<dbReference type="SUPFAM" id="SSF47323">
    <property type="entry name" value="Anticodon-binding domain of a subclass of class I aminoacyl-tRNA synthetases"/>
    <property type="match status" value="1"/>
</dbReference>
<dbReference type="InterPro" id="IPR009080">
    <property type="entry name" value="tRNAsynth_Ia_anticodon-bd"/>
</dbReference>
<dbReference type="PANTHER" id="PTHR10890:SF3">
    <property type="entry name" value="CYSTEINE--TRNA LIGASE, CYTOPLASMIC"/>
    <property type="match status" value="1"/>
</dbReference>
<feature type="binding site" evidence="12">
    <location>
        <position position="270"/>
    </location>
    <ligand>
        <name>ATP</name>
        <dbReference type="ChEBI" id="CHEBI:30616"/>
    </ligand>
</feature>
<keyword evidence="8 12" id="KW-0067">ATP-binding</keyword>
<evidence type="ECO:0000256" key="5">
    <source>
        <dbReference type="ARBA" id="ARBA00022723"/>
    </source>
</evidence>
<dbReference type="GO" id="GO:0005524">
    <property type="term" value="F:ATP binding"/>
    <property type="evidence" value="ECO:0007669"/>
    <property type="project" value="UniProtKB-UniRule"/>
</dbReference>
<evidence type="ECO:0000256" key="6">
    <source>
        <dbReference type="ARBA" id="ARBA00022741"/>
    </source>
</evidence>
<dbReference type="SUPFAM" id="SSF52374">
    <property type="entry name" value="Nucleotidylyl transferase"/>
    <property type="match status" value="1"/>
</dbReference>
<comment type="caution">
    <text evidence="16">The sequence shown here is derived from an EMBL/GenBank/DDBJ whole genome shotgun (WGS) entry which is preliminary data.</text>
</comment>
<evidence type="ECO:0000313" key="17">
    <source>
        <dbReference type="Proteomes" id="UP000226592"/>
    </source>
</evidence>
<dbReference type="InterPro" id="IPR056411">
    <property type="entry name" value="CysS_C"/>
</dbReference>
<reference evidence="17" key="1">
    <citation type="submission" date="2017-09" db="EMBL/GenBank/DDBJ databases">
        <title>The Reconstruction of 2,631 Draft Metagenome-Assembled Genomes from the Global Oceans.</title>
        <authorList>
            <person name="Tully B.J."/>
            <person name="Graham E.D."/>
            <person name="Heidelberg J.F."/>
        </authorList>
    </citation>
    <scope>NUCLEOTIDE SEQUENCE [LARGE SCALE GENOMIC DNA]</scope>
</reference>
<feature type="short sequence motif" description="'HIGH' region" evidence="12">
    <location>
        <begin position="29"/>
        <end position="39"/>
    </location>
</feature>
<dbReference type="GO" id="GO:0008270">
    <property type="term" value="F:zinc ion binding"/>
    <property type="evidence" value="ECO:0007669"/>
    <property type="project" value="UniProtKB-UniRule"/>
</dbReference>
<keyword evidence="10 12" id="KW-0030">Aminoacyl-tRNA synthetase</keyword>
<evidence type="ECO:0000256" key="10">
    <source>
        <dbReference type="ARBA" id="ARBA00023146"/>
    </source>
</evidence>
<dbReference type="NCBIfam" id="TIGR00435">
    <property type="entry name" value="cysS"/>
    <property type="match status" value="1"/>
</dbReference>
<dbReference type="InterPro" id="IPR015273">
    <property type="entry name" value="Cys-tRNA-synt_Ia_DALR"/>
</dbReference>
<evidence type="ECO:0000259" key="13">
    <source>
        <dbReference type="Pfam" id="PF01406"/>
    </source>
</evidence>
<dbReference type="CDD" id="cd00672">
    <property type="entry name" value="CysRS_core"/>
    <property type="match status" value="1"/>
</dbReference>
<keyword evidence="5 12" id="KW-0479">Metal-binding</keyword>
<dbReference type="HAMAP" id="MF_00041">
    <property type="entry name" value="Cys_tRNA_synth"/>
    <property type="match status" value="1"/>
</dbReference>
<dbReference type="PANTHER" id="PTHR10890">
    <property type="entry name" value="CYSTEINYL-TRNA SYNTHETASE"/>
    <property type="match status" value="1"/>
</dbReference>
<dbReference type="PRINTS" id="PR00983">
    <property type="entry name" value="TRNASYNTHCYS"/>
</dbReference>
<keyword evidence="4 12" id="KW-0436">Ligase</keyword>
<evidence type="ECO:0000313" key="16">
    <source>
        <dbReference type="EMBL" id="MAG22164.1"/>
    </source>
</evidence>
<feature type="binding site" evidence="12">
    <location>
        <position position="234"/>
    </location>
    <ligand>
        <name>Zn(2+)</name>
        <dbReference type="ChEBI" id="CHEBI:29105"/>
    </ligand>
</feature>
<gene>
    <name evidence="12" type="primary">cysS</name>
    <name evidence="16" type="ORF">CL943_02570</name>
</gene>
<evidence type="ECO:0000256" key="3">
    <source>
        <dbReference type="ARBA" id="ARBA00022490"/>
    </source>
</evidence>
<evidence type="ECO:0000259" key="15">
    <source>
        <dbReference type="Pfam" id="PF23493"/>
    </source>
</evidence>
<evidence type="ECO:0000256" key="1">
    <source>
        <dbReference type="ARBA" id="ARBA00004496"/>
    </source>
</evidence>
<dbReference type="GO" id="GO:0006423">
    <property type="term" value="P:cysteinyl-tRNA aminoacylation"/>
    <property type="evidence" value="ECO:0007669"/>
    <property type="project" value="UniProtKB-UniRule"/>
</dbReference>
<dbReference type="Proteomes" id="UP000226592">
    <property type="component" value="Unassembled WGS sequence"/>
</dbReference>
<feature type="binding site" evidence="12">
    <location>
        <position position="27"/>
    </location>
    <ligand>
        <name>Zn(2+)</name>
        <dbReference type="ChEBI" id="CHEBI:29105"/>
    </ligand>
</feature>
<dbReference type="Gene3D" id="1.20.120.1910">
    <property type="entry name" value="Cysteine-tRNA ligase, C-terminal anti-codon recognition domain"/>
    <property type="match status" value="1"/>
</dbReference>
<keyword evidence="6 12" id="KW-0547">Nucleotide-binding</keyword>
<feature type="binding site" evidence="12">
    <location>
        <position position="209"/>
    </location>
    <ligand>
        <name>Zn(2+)</name>
        <dbReference type="ChEBI" id="CHEBI:29105"/>
    </ligand>
</feature>
<evidence type="ECO:0000256" key="8">
    <source>
        <dbReference type="ARBA" id="ARBA00022840"/>
    </source>
</evidence>
<dbReference type="InterPro" id="IPR032678">
    <property type="entry name" value="tRNA-synt_1_cat_dom"/>
</dbReference>
<feature type="short sequence motif" description="'KMSKS' region" evidence="12">
    <location>
        <begin position="267"/>
        <end position="271"/>
    </location>
</feature>
<evidence type="ECO:0000256" key="11">
    <source>
        <dbReference type="ARBA" id="ARBA00047398"/>
    </source>
</evidence>
<sequence length="464" mass="53703">MKVYNTLHKTKEEFKSIEDKKIGMYVCGPTVYGPGHIGHARTYVAFDIIRRYLEYRDYTVKYVVNITDIHDDMIKKSAELGITIFELANKNIELFMQDLDTLGIKKADVYPRVTEHIKEIVDFVKDLEDKGFAYETDDGVYYDISKFKDYGKLSGIKVKEQKTGTRVETDKYEKDKAQDFALWKKQKDPSEPAWDSPWGKGRPGWHIECSVMSSKHLGEQIDIHGGAVDLIFPHHENEIAQSEARSGKVPFVKYWMHSGFLNVEGQKMSKSLGNFIEIPDLLKKHDARAFRFFVSGLHYKSRIDFSEKAMEKVDKTLEKWDLFIERLLEWKGENENEAVGKLVGETREKVVGALDDDFMLPNACAALQQMQTEVNRLIEKNEFGKKNAEEVLSLLKEFNEFLKVFEFEKKTGELTPEQEKLMGKRKQARKDKDWGKADEIRDKLAEQGVIIDDTPQGTKWRIAK</sequence>
<feature type="domain" description="Cysteinyl-tRNA ligase anticodon binding" evidence="15">
    <location>
        <begin position="412"/>
        <end position="461"/>
    </location>
</feature>
<evidence type="ECO:0000256" key="7">
    <source>
        <dbReference type="ARBA" id="ARBA00022833"/>
    </source>
</evidence>
<dbReference type="InterPro" id="IPR024909">
    <property type="entry name" value="Cys-tRNA/MSH_ligase"/>
</dbReference>
<comment type="catalytic activity">
    <reaction evidence="11 12">
        <text>tRNA(Cys) + L-cysteine + ATP = L-cysteinyl-tRNA(Cys) + AMP + diphosphate</text>
        <dbReference type="Rhea" id="RHEA:17773"/>
        <dbReference type="Rhea" id="RHEA-COMP:9661"/>
        <dbReference type="Rhea" id="RHEA-COMP:9679"/>
        <dbReference type="ChEBI" id="CHEBI:30616"/>
        <dbReference type="ChEBI" id="CHEBI:33019"/>
        <dbReference type="ChEBI" id="CHEBI:35235"/>
        <dbReference type="ChEBI" id="CHEBI:78442"/>
        <dbReference type="ChEBI" id="CHEBI:78517"/>
        <dbReference type="ChEBI" id="CHEBI:456215"/>
        <dbReference type="EC" id="6.1.1.16"/>
    </reaction>
</comment>
<dbReference type="Gene3D" id="3.40.50.620">
    <property type="entry name" value="HUPs"/>
    <property type="match status" value="1"/>
</dbReference>
<keyword evidence="9 12" id="KW-0648">Protein biosynthesis</keyword>
<comment type="cofactor">
    <cofactor evidence="12">
        <name>Zn(2+)</name>
        <dbReference type="ChEBI" id="CHEBI:29105"/>
    </cofactor>
    <text evidence="12">Binds 1 zinc ion per subunit.</text>
</comment>
<evidence type="ECO:0000256" key="2">
    <source>
        <dbReference type="ARBA" id="ARBA00005594"/>
    </source>
</evidence>
<accession>A0A2D6M167</accession>
<dbReference type="InterPro" id="IPR015803">
    <property type="entry name" value="Cys-tRNA-ligase"/>
</dbReference>
<keyword evidence="3 12" id="KW-0963">Cytoplasm</keyword>
<keyword evidence="7 12" id="KW-0862">Zinc</keyword>
<feature type="domain" description="tRNA synthetases class I catalytic" evidence="13">
    <location>
        <begin position="14"/>
        <end position="313"/>
    </location>
</feature>
<dbReference type="GO" id="GO:0004817">
    <property type="term" value="F:cysteine-tRNA ligase activity"/>
    <property type="evidence" value="ECO:0007669"/>
    <property type="project" value="UniProtKB-UniRule"/>
</dbReference>
<dbReference type="FunFam" id="3.40.50.620:FF:000130">
    <property type="entry name" value="Cysteine--tRNA ligase"/>
    <property type="match status" value="1"/>
</dbReference>
<name>A0A2D6M167_9ARCH</name>
<dbReference type="Pfam" id="PF09190">
    <property type="entry name" value="DALR_2"/>
    <property type="match status" value="1"/>
</dbReference>
<proteinExistence type="inferred from homology"/>
<evidence type="ECO:0000256" key="9">
    <source>
        <dbReference type="ARBA" id="ARBA00022917"/>
    </source>
</evidence>
<evidence type="ECO:0000259" key="14">
    <source>
        <dbReference type="Pfam" id="PF09190"/>
    </source>
</evidence>
<dbReference type="InterPro" id="IPR014729">
    <property type="entry name" value="Rossmann-like_a/b/a_fold"/>
</dbReference>
<feature type="binding site" evidence="12">
    <location>
        <position position="238"/>
    </location>
    <ligand>
        <name>Zn(2+)</name>
        <dbReference type="ChEBI" id="CHEBI:29105"/>
    </ligand>
</feature>
<organism evidence="16 17">
    <name type="scientific">Candidatus Iainarchaeum sp</name>
    <dbReference type="NCBI Taxonomy" id="3101447"/>
    <lineage>
        <taxon>Archaea</taxon>
        <taxon>Candidatus Iainarchaeota</taxon>
        <taxon>Candidatus Iainarchaeia</taxon>
        <taxon>Candidatus Iainarchaeales</taxon>
        <taxon>Candidatus Iainarchaeaceae</taxon>
        <taxon>Candidatus Iainarchaeum</taxon>
    </lineage>
</organism>
<comment type="similarity">
    <text evidence="2 12">Belongs to the class-I aminoacyl-tRNA synthetase family.</text>
</comment>